<comment type="caution">
    <text evidence="1">The sequence shown here is derived from an EMBL/GenBank/DDBJ whole genome shotgun (WGS) entry which is preliminary data.</text>
</comment>
<proteinExistence type="predicted"/>
<dbReference type="EMBL" id="WMQE01000001">
    <property type="protein sequence ID" value="MTK19936.1"/>
    <property type="molecule type" value="Genomic_DNA"/>
</dbReference>
<organism evidence="1 2">
    <name type="scientific">Turicibacter sanguinis</name>
    <dbReference type="NCBI Taxonomy" id="154288"/>
    <lineage>
        <taxon>Bacteria</taxon>
        <taxon>Bacillati</taxon>
        <taxon>Bacillota</taxon>
        <taxon>Erysipelotrichia</taxon>
        <taxon>Erysipelotrichales</taxon>
        <taxon>Turicibacteraceae</taxon>
        <taxon>Turicibacter</taxon>
    </lineage>
</organism>
<sequence length="197" mass="22643">MKKWIWIIIAVLVVVGGVGYIKFQQVFPELTVKVMFDKVQEDDYALILNSDELTLTDQERDLLQSVLSTISYEIKGSRIEGQEAYVTVDLTFVDVLQLIINERLTILKQVLTNFFGTIDDIFNGRGQDMLVNTILSLMENEQIEKPMMSKTIDLPLKKQKGLWVPDLTEEWLNETFKIPTQEQILDKLKQGILGFVS</sequence>
<dbReference type="RefSeq" id="WP_006783829.1">
    <property type="nucleotide sequence ID" value="NZ_CABJBH010000008.1"/>
</dbReference>
<dbReference type="GeneID" id="60060039"/>
<evidence type="ECO:0000313" key="2">
    <source>
        <dbReference type="Proteomes" id="UP000487649"/>
    </source>
</evidence>
<accession>A0A9X5AMX2</accession>
<evidence type="ECO:0000313" key="1">
    <source>
        <dbReference type="EMBL" id="MTK19936.1"/>
    </source>
</evidence>
<name>A0A9X5AMX2_9FIRM</name>
<dbReference type="Proteomes" id="UP000487649">
    <property type="component" value="Unassembled WGS sequence"/>
</dbReference>
<reference evidence="1 2" key="1">
    <citation type="journal article" date="2019" name="Nat. Med.">
        <title>A library of human gut bacterial isolates paired with longitudinal multiomics data enables mechanistic microbiome research.</title>
        <authorList>
            <person name="Poyet M."/>
            <person name="Groussin M."/>
            <person name="Gibbons S.M."/>
            <person name="Avila-Pacheco J."/>
            <person name="Jiang X."/>
            <person name="Kearney S.M."/>
            <person name="Perrotta A.R."/>
            <person name="Berdy B."/>
            <person name="Zhao S."/>
            <person name="Lieberman T.D."/>
            <person name="Swanson P.K."/>
            <person name="Smith M."/>
            <person name="Roesemann S."/>
            <person name="Alexander J.E."/>
            <person name="Rich S.A."/>
            <person name="Livny J."/>
            <person name="Vlamakis H."/>
            <person name="Clish C."/>
            <person name="Bullock K."/>
            <person name="Deik A."/>
            <person name="Scott J."/>
            <person name="Pierce K.A."/>
            <person name="Xavier R.J."/>
            <person name="Alm E.J."/>
        </authorList>
    </citation>
    <scope>NUCLEOTIDE SEQUENCE [LARGE SCALE GENOMIC DNA]</scope>
    <source>
        <strain evidence="1 2">BIOML-A198</strain>
    </source>
</reference>
<dbReference type="AlphaFoldDB" id="A0A9X5AMX2"/>
<gene>
    <name evidence="1" type="ORF">GMA92_00595</name>
</gene>
<protein>
    <submittedName>
        <fullName evidence="1">Uncharacterized protein</fullName>
    </submittedName>
</protein>